<feature type="region of interest" description="Disordered" evidence="1">
    <location>
        <begin position="692"/>
        <end position="714"/>
    </location>
</feature>
<keyword evidence="3" id="KW-1185">Reference proteome</keyword>
<evidence type="ECO:0000313" key="3">
    <source>
        <dbReference type="Proteomes" id="UP000054279"/>
    </source>
</evidence>
<dbReference type="AlphaFoldDB" id="A0A0C9TYT4"/>
<feature type="compositionally biased region" description="Basic and acidic residues" evidence="1">
    <location>
        <begin position="692"/>
        <end position="702"/>
    </location>
</feature>
<evidence type="ECO:0008006" key="4">
    <source>
        <dbReference type="Google" id="ProtNLM"/>
    </source>
</evidence>
<protein>
    <recommendedName>
        <fullName evidence="4">CxC1-like cysteine cluster associated with KDZ transposases domain-containing protein</fullName>
    </recommendedName>
</protein>
<dbReference type="PANTHER" id="PTHR33096">
    <property type="entry name" value="CXC2 DOMAIN-CONTAINING PROTEIN"/>
    <property type="match status" value="1"/>
</dbReference>
<dbReference type="EMBL" id="KN837349">
    <property type="protein sequence ID" value="KIJ27004.1"/>
    <property type="molecule type" value="Genomic_DNA"/>
</dbReference>
<dbReference type="PANTHER" id="PTHR33096:SF1">
    <property type="entry name" value="CXC1-LIKE CYSTEINE CLUSTER ASSOCIATED WITH KDZ TRANSPOSASES DOMAIN-CONTAINING PROTEIN"/>
    <property type="match status" value="1"/>
</dbReference>
<dbReference type="HOGENOM" id="CLU_013084_2_1_1"/>
<organism evidence="2 3">
    <name type="scientific">Sphaerobolus stellatus (strain SS14)</name>
    <dbReference type="NCBI Taxonomy" id="990650"/>
    <lineage>
        <taxon>Eukaryota</taxon>
        <taxon>Fungi</taxon>
        <taxon>Dikarya</taxon>
        <taxon>Basidiomycota</taxon>
        <taxon>Agaricomycotina</taxon>
        <taxon>Agaricomycetes</taxon>
        <taxon>Phallomycetidae</taxon>
        <taxon>Geastrales</taxon>
        <taxon>Sphaerobolaceae</taxon>
        <taxon>Sphaerobolus</taxon>
    </lineage>
</organism>
<dbReference type="Pfam" id="PF18758">
    <property type="entry name" value="KDZ"/>
    <property type="match status" value="1"/>
</dbReference>
<evidence type="ECO:0000256" key="1">
    <source>
        <dbReference type="SAM" id="MobiDB-lite"/>
    </source>
</evidence>
<feature type="compositionally biased region" description="Acidic residues" evidence="1">
    <location>
        <begin position="705"/>
        <end position="714"/>
    </location>
</feature>
<proteinExistence type="predicted"/>
<evidence type="ECO:0000313" key="2">
    <source>
        <dbReference type="EMBL" id="KIJ27004.1"/>
    </source>
</evidence>
<gene>
    <name evidence="2" type="ORF">M422DRAFT_191512</name>
</gene>
<accession>A0A0C9TYT4</accession>
<reference evidence="2 3" key="1">
    <citation type="submission" date="2014-06" db="EMBL/GenBank/DDBJ databases">
        <title>Evolutionary Origins and Diversification of the Mycorrhizal Mutualists.</title>
        <authorList>
            <consortium name="DOE Joint Genome Institute"/>
            <consortium name="Mycorrhizal Genomics Consortium"/>
            <person name="Kohler A."/>
            <person name="Kuo A."/>
            <person name="Nagy L.G."/>
            <person name="Floudas D."/>
            <person name="Copeland A."/>
            <person name="Barry K.W."/>
            <person name="Cichocki N."/>
            <person name="Veneault-Fourrey C."/>
            <person name="LaButti K."/>
            <person name="Lindquist E.A."/>
            <person name="Lipzen A."/>
            <person name="Lundell T."/>
            <person name="Morin E."/>
            <person name="Murat C."/>
            <person name="Riley R."/>
            <person name="Ohm R."/>
            <person name="Sun H."/>
            <person name="Tunlid A."/>
            <person name="Henrissat B."/>
            <person name="Grigoriev I.V."/>
            <person name="Hibbett D.S."/>
            <person name="Martin F."/>
        </authorList>
    </citation>
    <scope>NUCLEOTIDE SEQUENCE [LARGE SCALE GENOMIC DNA]</scope>
    <source>
        <strain evidence="2 3">SS14</strain>
    </source>
</reference>
<sequence length="735" mass="84193">LISHGLLGSAPIIPSLAFPIHDLEVYRRCHIHCPQFSIQQWIKVICDISNINYRPSYRTQFSDAFDTYLELRRMLEKAINRSLERDKPNWRLTHSCPACHYKVADELELSPSIIGAIDGNNSLKRFIWKDRGQDDLVFNSDYFLSREFVDKFGSEVKVRKKAEGDPTDGNDNTLILLCTDNWKAANAESLKRLINAFEETGIFLAVCRHGMIWIICDMVRSGELAKYPLATCAHLLSLLPKSPGLGYDIACSFGRTLARSSLSPKAKERKIKLVVPAFHGYAHNHPCQLSYHIQMTEGFGLEDAETCERVFSGSNKVARLTHHCTPFHRHQFIDMYMLVILNKLYTYDIVGMFLHQNYIQALEILEEMPAEINMLTGGRMIADAHYVKWLDEERLYLESKQKEPEVETFKIDYVELLQKTLAEDAKNIADSATDSAQKIRLSRVAREAWDTAIYLQTDLNDLEVHLGISERWTSQSPGYQTTLKYMNQRQFQLAVDKLEGLVVQRLFELTKANASETGYKLRTHINKAIKSRSKACQRALRAYNLAAAKLDPPHPQLEWSDIVEYTTLAEFEILRITAREDIRNLEWANVRNRQATVCHLKIKRAKEEIIRLNVEIKQILTWINDENELFSSVLEKTTDPLLYNALLERALERERVNNKLEAAVARISLLKGFTGQISTGVRLTIRIPGRDERAEAGRERQGDVAGDEADLSDEEIHDELNQIHEGMGSLTIEDE</sequence>
<feature type="non-terminal residue" evidence="2">
    <location>
        <position position="1"/>
    </location>
</feature>
<dbReference type="OrthoDB" id="3246730at2759"/>
<dbReference type="InterPro" id="IPR040521">
    <property type="entry name" value="KDZ"/>
</dbReference>
<name>A0A0C9TYT4_SPHS4</name>
<dbReference type="Proteomes" id="UP000054279">
    <property type="component" value="Unassembled WGS sequence"/>
</dbReference>